<feature type="compositionally biased region" description="Pro residues" evidence="4">
    <location>
        <begin position="1"/>
        <end position="10"/>
    </location>
</feature>
<dbReference type="Proteomes" id="UP000749040">
    <property type="component" value="Unassembled WGS sequence"/>
</dbReference>
<evidence type="ECO:0000313" key="7">
    <source>
        <dbReference type="Proteomes" id="UP000749040"/>
    </source>
</evidence>
<proteinExistence type="predicted"/>
<dbReference type="RefSeq" id="WP_205358310.1">
    <property type="nucleotide sequence ID" value="NZ_JADKYB010000009.1"/>
</dbReference>
<comment type="cofactor">
    <cofactor evidence="1">
        <name>FAD</name>
        <dbReference type="ChEBI" id="CHEBI:57692"/>
    </cofactor>
</comment>
<evidence type="ECO:0000259" key="5">
    <source>
        <dbReference type="Pfam" id="PF01494"/>
    </source>
</evidence>
<feature type="compositionally biased region" description="Gly residues" evidence="4">
    <location>
        <begin position="521"/>
        <end position="546"/>
    </location>
</feature>
<feature type="compositionally biased region" description="Low complexity" evidence="4">
    <location>
        <begin position="16"/>
        <end position="26"/>
    </location>
</feature>
<dbReference type="Gene3D" id="3.30.70.2450">
    <property type="match status" value="1"/>
</dbReference>
<evidence type="ECO:0000313" key="6">
    <source>
        <dbReference type="EMBL" id="MBM9506436.1"/>
    </source>
</evidence>
<feature type="domain" description="FAD-binding" evidence="5">
    <location>
        <begin position="31"/>
        <end position="398"/>
    </location>
</feature>
<keyword evidence="3" id="KW-0274">FAD</keyword>
<organism evidence="6 7">
    <name type="scientific">Actinacidiphila acididurans</name>
    <dbReference type="NCBI Taxonomy" id="2784346"/>
    <lineage>
        <taxon>Bacteria</taxon>
        <taxon>Bacillati</taxon>
        <taxon>Actinomycetota</taxon>
        <taxon>Actinomycetes</taxon>
        <taxon>Kitasatosporales</taxon>
        <taxon>Streptomycetaceae</taxon>
        <taxon>Actinacidiphila</taxon>
    </lineage>
</organism>
<keyword evidence="7" id="KW-1185">Reference proteome</keyword>
<protein>
    <submittedName>
        <fullName evidence="6">FAD-dependent monooxygenase</fullName>
    </submittedName>
</protein>
<name>A0ABS2TSY0_9ACTN</name>
<feature type="compositionally biased region" description="Gly residues" evidence="4">
    <location>
        <begin position="178"/>
        <end position="188"/>
    </location>
</feature>
<evidence type="ECO:0000256" key="1">
    <source>
        <dbReference type="ARBA" id="ARBA00001974"/>
    </source>
</evidence>
<dbReference type="Pfam" id="PF01494">
    <property type="entry name" value="FAD_binding_3"/>
    <property type="match status" value="1"/>
</dbReference>
<accession>A0ABS2TSY0</accession>
<gene>
    <name evidence="6" type="ORF">ITX44_18135</name>
</gene>
<dbReference type="Gene3D" id="3.40.30.120">
    <property type="match status" value="1"/>
</dbReference>
<dbReference type="GO" id="GO:0004497">
    <property type="term" value="F:monooxygenase activity"/>
    <property type="evidence" value="ECO:0007669"/>
    <property type="project" value="UniProtKB-KW"/>
</dbReference>
<feature type="region of interest" description="Disordered" evidence="4">
    <location>
        <begin position="516"/>
        <end position="546"/>
    </location>
</feature>
<comment type="caution">
    <text evidence="6">The sequence shown here is derived from an EMBL/GenBank/DDBJ whole genome shotgun (WGS) entry which is preliminary data.</text>
</comment>
<reference evidence="6 7" key="1">
    <citation type="submission" date="2021-01" db="EMBL/GenBank/DDBJ databases">
        <title>Streptomyces acididurans sp. nov., isolated from a peat swamp forest soil.</title>
        <authorList>
            <person name="Chantavorakit T."/>
            <person name="Duangmal K."/>
        </authorList>
    </citation>
    <scope>NUCLEOTIDE SEQUENCE [LARGE SCALE GENOMIC DNA]</scope>
    <source>
        <strain evidence="6 7">KK5PA1</strain>
    </source>
</reference>
<evidence type="ECO:0000256" key="2">
    <source>
        <dbReference type="ARBA" id="ARBA00022630"/>
    </source>
</evidence>
<dbReference type="InterPro" id="IPR036188">
    <property type="entry name" value="FAD/NAD-bd_sf"/>
</dbReference>
<dbReference type="EMBL" id="JADKYB010000009">
    <property type="protein sequence ID" value="MBM9506436.1"/>
    <property type="molecule type" value="Genomic_DNA"/>
</dbReference>
<evidence type="ECO:0000256" key="4">
    <source>
        <dbReference type="SAM" id="MobiDB-lite"/>
    </source>
</evidence>
<dbReference type="InterPro" id="IPR050641">
    <property type="entry name" value="RIFMO-like"/>
</dbReference>
<keyword evidence="2" id="KW-0285">Flavoprotein</keyword>
<dbReference type="Pfam" id="PF21274">
    <property type="entry name" value="Rng_hyd_C"/>
    <property type="match status" value="1"/>
</dbReference>
<dbReference type="SUPFAM" id="SSF51905">
    <property type="entry name" value="FAD/NAD(P)-binding domain"/>
    <property type="match status" value="1"/>
</dbReference>
<sequence>MTTTPHPAPQAGPRTGAHTDGAAGAAGAAEETDVVVVGAGPVGLMLAGELAGAGVRVVVLEQRHVHTTASRASTLHARTMEILDARGLLPQFGTPPNEPRGHFGGIPLDLTLPSSHPGQWKVPQTKTEAVLEEWAIALGADIRCGYQVTDLTQQPDHITAHATTHTAPDTTSTTSTDGTGGSGGSGAGHGGLAVRARYLVACDGQDSTIRALTGADFPGQDAARELLRADVDGITVPDRRFQRLKDGLAIAARRGDGVTRVMVHAFGTPATPRTGTDTGADAGAEAGAGAGAGVSFAEITAAWRKVTGEDISGGTPLWVNSFGDASRLLTRYRHGRILFAGDAAHRQMPIGGQALNLGLQDAVNLGWKLAAVVRGHAGPGLLDTYHTERHAVGARVLSNIRAQALMLLGGPEVEPLRAVLAELITHEDVRTHLAGMISGLDIRYPITPAPGTEPHPLLGTRLPHALLHTADGLATTAALLRPGGGLLLDLRGGHDGLQCTGWQDRVTTVTARIQDTATTTGGPGGGPAGGPGGGPAGGPGGGPAGGLEGVAEALLVRPDGYVAWTGKGDEGLTQALTHWFGPPTP</sequence>
<evidence type="ECO:0000256" key="3">
    <source>
        <dbReference type="ARBA" id="ARBA00022827"/>
    </source>
</evidence>
<dbReference type="InterPro" id="IPR002938">
    <property type="entry name" value="FAD-bd"/>
</dbReference>
<dbReference type="PANTHER" id="PTHR43004">
    <property type="entry name" value="TRK SYSTEM POTASSIUM UPTAKE PROTEIN"/>
    <property type="match status" value="1"/>
</dbReference>
<dbReference type="Gene3D" id="3.50.50.60">
    <property type="entry name" value="FAD/NAD(P)-binding domain"/>
    <property type="match status" value="1"/>
</dbReference>
<keyword evidence="6" id="KW-0560">Oxidoreductase</keyword>
<feature type="compositionally biased region" description="Low complexity" evidence="4">
    <location>
        <begin position="161"/>
        <end position="177"/>
    </location>
</feature>
<keyword evidence="6" id="KW-0503">Monooxygenase</keyword>
<feature type="region of interest" description="Disordered" evidence="4">
    <location>
        <begin position="161"/>
        <end position="188"/>
    </location>
</feature>
<feature type="region of interest" description="Disordered" evidence="4">
    <location>
        <begin position="1"/>
        <end position="26"/>
    </location>
</feature>
<dbReference type="PRINTS" id="PR00420">
    <property type="entry name" value="RNGMNOXGNASE"/>
</dbReference>
<dbReference type="PANTHER" id="PTHR43004:SF19">
    <property type="entry name" value="BINDING MONOOXYGENASE, PUTATIVE (JCVI)-RELATED"/>
    <property type="match status" value="1"/>
</dbReference>